<dbReference type="RefSeq" id="WP_158765644.1">
    <property type="nucleotide sequence ID" value="NZ_CP047045.1"/>
</dbReference>
<keyword evidence="4" id="KW-1185">Reference proteome</keyword>
<dbReference type="Proteomes" id="UP000431269">
    <property type="component" value="Chromosome"/>
</dbReference>
<evidence type="ECO:0000256" key="2">
    <source>
        <dbReference type="SAM" id="SignalP"/>
    </source>
</evidence>
<sequence length="131" mass="13208">MSVIRSIAASLVVLLAACGQPAAPAAAPAQTATTTSDEAKPDTATPATGALTPAMLLGRWGDNGDCTKDVVFNADGTFASYTGGGGTWSLNGDVMSMTGAEGTFQVRVAIVDRNTLMIGNADGSYGMSQRC</sequence>
<evidence type="ECO:0000256" key="1">
    <source>
        <dbReference type="SAM" id="MobiDB-lite"/>
    </source>
</evidence>
<name>A0A6I6MN48_9CAUL</name>
<reference evidence="4" key="1">
    <citation type="submission" date="2019-12" db="EMBL/GenBank/DDBJ databases">
        <title>Complete genome of Terracaulis silvestris 0127_4.</title>
        <authorList>
            <person name="Vieira S."/>
            <person name="Riedel T."/>
            <person name="Sproer C."/>
            <person name="Pascual J."/>
            <person name="Boedeker C."/>
            <person name="Overmann J."/>
        </authorList>
    </citation>
    <scope>NUCLEOTIDE SEQUENCE [LARGE SCALE GENOMIC DNA]</scope>
    <source>
        <strain evidence="4">0127_4</strain>
    </source>
</reference>
<accession>A0A6I6MN48</accession>
<feature type="region of interest" description="Disordered" evidence="1">
    <location>
        <begin position="28"/>
        <end position="49"/>
    </location>
</feature>
<gene>
    <name evidence="3" type="ORF">DSM104635_01556</name>
</gene>
<organism evidence="3 4">
    <name type="scientific">Terricaulis silvestris</name>
    <dbReference type="NCBI Taxonomy" id="2686094"/>
    <lineage>
        <taxon>Bacteria</taxon>
        <taxon>Pseudomonadati</taxon>
        <taxon>Pseudomonadota</taxon>
        <taxon>Alphaproteobacteria</taxon>
        <taxon>Caulobacterales</taxon>
        <taxon>Caulobacteraceae</taxon>
        <taxon>Terricaulis</taxon>
    </lineage>
</organism>
<evidence type="ECO:0000313" key="4">
    <source>
        <dbReference type="Proteomes" id="UP000431269"/>
    </source>
</evidence>
<dbReference type="EMBL" id="CP047045">
    <property type="protein sequence ID" value="QGZ94726.1"/>
    <property type="molecule type" value="Genomic_DNA"/>
</dbReference>
<feature type="chain" id="PRO_5026112419" evidence="2">
    <location>
        <begin position="26"/>
        <end position="131"/>
    </location>
</feature>
<keyword evidence="2" id="KW-0732">Signal</keyword>
<dbReference type="PROSITE" id="PS51257">
    <property type="entry name" value="PROKAR_LIPOPROTEIN"/>
    <property type="match status" value="1"/>
</dbReference>
<protein>
    <submittedName>
        <fullName evidence="3">Uncharacterized protein</fullName>
    </submittedName>
</protein>
<proteinExistence type="predicted"/>
<evidence type="ECO:0000313" key="3">
    <source>
        <dbReference type="EMBL" id="QGZ94726.1"/>
    </source>
</evidence>
<dbReference type="KEGG" id="tsv:DSM104635_01556"/>
<feature type="signal peptide" evidence="2">
    <location>
        <begin position="1"/>
        <end position="25"/>
    </location>
</feature>
<dbReference type="AlphaFoldDB" id="A0A6I6MN48"/>